<accession>A0A3Q9FRC0</accession>
<evidence type="ECO:0000313" key="7">
    <source>
        <dbReference type="Proteomes" id="UP000267268"/>
    </source>
</evidence>
<dbReference type="InterPro" id="IPR042095">
    <property type="entry name" value="SUMF_sf"/>
</dbReference>
<evidence type="ECO:0000259" key="4">
    <source>
        <dbReference type="Pfam" id="PF03781"/>
    </source>
</evidence>
<dbReference type="AlphaFoldDB" id="A0A3Q9FRC0"/>
<dbReference type="OrthoDB" id="9768004at2"/>
<evidence type="ECO:0000256" key="2">
    <source>
        <dbReference type="ARBA" id="ARBA00023004"/>
    </source>
</evidence>
<gene>
    <name evidence="6" type="ORF">EI427_19145</name>
</gene>
<dbReference type="InterPro" id="IPR016187">
    <property type="entry name" value="CTDL_fold"/>
</dbReference>
<dbReference type="InterPro" id="IPR005532">
    <property type="entry name" value="SUMF_dom"/>
</dbReference>
<comment type="pathway">
    <text evidence="3">Amino-acid biosynthesis; ergothioneine biosynthesis.</text>
</comment>
<keyword evidence="2" id="KW-0408">Iron</keyword>
<evidence type="ECO:0000259" key="5">
    <source>
        <dbReference type="Pfam" id="PF12867"/>
    </source>
</evidence>
<keyword evidence="1" id="KW-0560">Oxidoreductase</keyword>
<dbReference type="SUPFAM" id="SSF56436">
    <property type="entry name" value="C-type lectin-like"/>
    <property type="match status" value="1"/>
</dbReference>
<dbReference type="Gene3D" id="3.90.1580.10">
    <property type="entry name" value="paralog of FGE (formylglycine-generating enzyme)"/>
    <property type="match status" value="2"/>
</dbReference>
<dbReference type="PANTHER" id="PTHR23150:SF36">
    <property type="entry name" value="HERCYNINE OXYGENASE"/>
    <property type="match status" value="1"/>
</dbReference>
<dbReference type="KEGG" id="fll:EI427_19145"/>
<dbReference type="NCBIfam" id="TIGR03440">
    <property type="entry name" value="egtB_TIGR03440"/>
    <property type="match status" value="1"/>
</dbReference>
<sequence length="383" mass="45727">MSLEHFFLTRKRTEDFCKPLSVEDYTPQIALHASPMKWQLGHTTWFFETFILNKYQKDYKIFNKSFSFLFNSYYNNIGDRLSRDNRGVLTRPSVEDVYAYRKYVDDEIELFFNQNDDDETNALLEIGINHEEQHQELMITDLKLLFFNHPFKTQYKPNGSLLEDSIDNEESKWITIEEGIYNIGFKGKGFSYDNEHGQHKVYLQQFQIGKNYVTNDEYIAFINDGGYNRFELWLDEGWSWVKENNIKHPLYWDYKDNKWYQFTLGGVEIINPKSILGHINFYEAEAFARWKGMRLPTEFEWEIASKHFNWGKRWEWTNSAYLPYPGFKTADGALGEYNGKFMINTMVLRGGSVATSPNHSRNTYRNFFHPHYRWQYSGIRLAK</sequence>
<dbReference type="Pfam" id="PF03781">
    <property type="entry name" value="FGE-sulfatase"/>
    <property type="match status" value="1"/>
</dbReference>
<organism evidence="6 7">
    <name type="scientific">Flammeovirga pectinis</name>
    <dbReference type="NCBI Taxonomy" id="2494373"/>
    <lineage>
        <taxon>Bacteria</taxon>
        <taxon>Pseudomonadati</taxon>
        <taxon>Bacteroidota</taxon>
        <taxon>Cytophagia</taxon>
        <taxon>Cytophagales</taxon>
        <taxon>Flammeovirgaceae</taxon>
        <taxon>Flammeovirga</taxon>
    </lineage>
</organism>
<proteinExistence type="predicted"/>
<evidence type="ECO:0000256" key="1">
    <source>
        <dbReference type="ARBA" id="ARBA00023002"/>
    </source>
</evidence>
<evidence type="ECO:0000256" key="3">
    <source>
        <dbReference type="ARBA" id="ARBA00037882"/>
    </source>
</evidence>
<protein>
    <submittedName>
        <fullName evidence="6">Ergothioneine biosynthesis protein EgtB</fullName>
    </submittedName>
</protein>
<dbReference type="Pfam" id="PF12867">
    <property type="entry name" value="DinB_2"/>
    <property type="match status" value="1"/>
</dbReference>
<dbReference type="InterPro" id="IPR024775">
    <property type="entry name" value="DinB-like"/>
</dbReference>
<dbReference type="RefSeq" id="WP_126617755.1">
    <property type="nucleotide sequence ID" value="NZ_CP034562.1"/>
</dbReference>
<feature type="domain" description="Sulfatase-modifying factor enzyme-like" evidence="4">
    <location>
        <begin position="171"/>
        <end position="320"/>
    </location>
</feature>
<dbReference type="GO" id="GO:0052699">
    <property type="term" value="P:ergothioneine biosynthetic process"/>
    <property type="evidence" value="ECO:0007669"/>
    <property type="project" value="InterPro"/>
</dbReference>
<dbReference type="InterPro" id="IPR051043">
    <property type="entry name" value="Sulfatase_Mod_Factor_Kinase"/>
</dbReference>
<evidence type="ECO:0000313" key="6">
    <source>
        <dbReference type="EMBL" id="AZQ64253.1"/>
    </source>
</evidence>
<dbReference type="Proteomes" id="UP000267268">
    <property type="component" value="Chromosome 1"/>
</dbReference>
<dbReference type="EMBL" id="CP034562">
    <property type="protein sequence ID" value="AZQ64253.1"/>
    <property type="molecule type" value="Genomic_DNA"/>
</dbReference>
<feature type="domain" description="DinB-like" evidence="5">
    <location>
        <begin position="9"/>
        <end position="134"/>
    </location>
</feature>
<name>A0A3Q9FRC0_9BACT</name>
<dbReference type="PANTHER" id="PTHR23150">
    <property type="entry name" value="SULFATASE MODIFYING FACTOR 1, 2"/>
    <property type="match status" value="1"/>
</dbReference>
<dbReference type="InterPro" id="IPR017806">
    <property type="entry name" value="EgtB"/>
</dbReference>
<reference evidence="6 7" key="1">
    <citation type="submission" date="2018-12" db="EMBL/GenBank/DDBJ databases">
        <title>Flammeovirga pectinis sp. nov., isolated from the gut of the Korean scallop, Patinopecten yessoensis.</title>
        <authorList>
            <person name="Bae J.-W."/>
            <person name="Jeong Y.-S."/>
            <person name="Kang W."/>
        </authorList>
    </citation>
    <scope>NUCLEOTIDE SEQUENCE [LARGE SCALE GENOMIC DNA]</scope>
    <source>
        <strain evidence="6 7">L12M1</strain>
    </source>
</reference>
<keyword evidence="7" id="KW-1185">Reference proteome</keyword>